<feature type="compositionally biased region" description="Low complexity" evidence="1">
    <location>
        <begin position="276"/>
        <end position="294"/>
    </location>
</feature>
<dbReference type="OrthoDB" id="10523783at2759"/>
<feature type="compositionally biased region" description="Low complexity" evidence="1">
    <location>
        <begin position="248"/>
        <end position="265"/>
    </location>
</feature>
<feature type="compositionally biased region" description="Acidic residues" evidence="1">
    <location>
        <begin position="298"/>
        <end position="316"/>
    </location>
</feature>
<protein>
    <submittedName>
        <fullName evidence="2 3">Uncharacterized protein</fullName>
    </submittedName>
</protein>
<feature type="region of interest" description="Disordered" evidence="1">
    <location>
        <begin position="240"/>
        <end position="328"/>
    </location>
</feature>
<dbReference type="EnsemblMetazoa" id="SSS_1068s_mrna">
    <property type="protein sequence ID" value="KAF7496581.1"/>
    <property type="gene ID" value="SSS_1068"/>
</dbReference>
<dbReference type="Proteomes" id="UP000070412">
    <property type="component" value="Unassembled WGS sequence"/>
</dbReference>
<reference evidence="4" key="1">
    <citation type="journal article" date="2020" name="PLoS Negl. Trop. Dis.">
        <title>High-quality nuclear genome for Sarcoptes scabiei-A critical resource for a neglected parasite.</title>
        <authorList>
            <person name="Korhonen P.K."/>
            <person name="Gasser R.B."/>
            <person name="Ma G."/>
            <person name="Wang T."/>
            <person name="Stroehlein A.J."/>
            <person name="Young N.D."/>
            <person name="Ang C.S."/>
            <person name="Fernando D.D."/>
            <person name="Lu H.C."/>
            <person name="Taylor S."/>
            <person name="Reynolds S.L."/>
            <person name="Mofiz E."/>
            <person name="Najaraj S.H."/>
            <person name="Gowda H."/>
            <person name="Madugundu A."/>
            <person name="Renuse S."/>
            <person name="Holt D."/>
            <person name="Pandey A."/>
            <person name="Papenfuss A.T."/>
            <person name="Fischer K."/>
        </authorList>
    </citation>
    <scope>NUCLEOTIDE SEQUENCE [LARGE SCALE GENOMIC DNA]</scope>
</reference>
<feature type="compositionally biased region" description="Basic and acidic residues" evidence="1">
    <location>
        <begin position="64"/>
        <end position="84"/>
    </location>
</feature>
<feature type="compositionally biased region" description="Acidic residues" evidence="1">
    <location>
        <begin position="12"/>
        <end position="21"/>
    </location>
</feature>
<reference evidence="2" key="2">
    <citation type="submission" date="2020-01" db="EMBL/GenBank/DDBJ databases">
        <authorList>
            <person name="Korhonen P.K.K."/>
            <person name="Guangxu M.G."/>
            <person name="Wang T.W."/>
            <person name="Stroehlein A.J.S."/>
            <person name="Young N.D."/>
            <person name="Ang C.-S.A."/>
            <person name="Fernando D.W.F."/>
            <person name="Lu H.L."/>
            <person name="Taylor S.T."/>
            <person name="Ehtesham M.E.M."/>
            <person name="Najaraj S.H.N."/>
            <person name="Harsha G.H.G."/>
            <person name="Madugundu A.M."/>
            <person name="Renuse S.R."/>
            <person name="Holt D.H."/>
            <person name="Pandey A.P."/>
            <person name="Papenfuss A.P."/>
            <person name="Gasser R.B.G."/>
            <person name="Fischer K.F."/>
        </authorList>
    </citation>
    <scope>NUCLEOTIDE SEQUENCE</scope>
    <source>
        <strain evidence="2">SSS_KF_BRIS2020</strain>
    </source>
</reference>
<proteinExistence type="predicted"/>
<gene>
    <name evidence="2" type="ORF">SSS_1068</name>
</gene>
<evidence type="ECO:0000313" key="3">
    <source>
        <dbReference type="EnsemblMetazoa" id="KAF7496581.1"/>
    </source>
</evidence>
<sequence length="577" mass="67372">MLFFRLKNENRIEEEEEEENTNGESKSAIGQSNANIVEMNQTDNQISANDHQDSKSSSNRKIILHNDHQECNDGRNRKRSDFVSKKANSASNADDDENEIKTFIKDNSYVNNDDDVNDLALSPSSSSSSSSLNHKHRKRMNVIEDRNDLVRSDQFESILVKQFNNLQKLFTEYFNERRKENGNKKSLKSFRTKQFESNYQRNKYLVSKKNRKKDYHISKNKNHFRLMLRNISKSNENFYQKNSDQKISSPPLLSSSYTTTNTNTTIKNNHRECFETNTNSRSILSSRSKSNLNRNDSDNYDGDDDHGDGDAEDSDEERNSISNQSISDCGRNNLLHRKSYSYGNLSSLEINNNDYKDEDLFDFDRFFNTINRNYRENRNANDQVRKVSKHQSDALISMIKQTTNQLRKELNNLDLLGNYHRWNSRSNTITIQQTQSIRFNDGDEIDGEDRIKIEKNQANNNEEKNGCVIDSTSTQSNEIDRIESKNLHSFNNHSNNNHTDLANPIPEAFNVSKRLFNDSHHHLGWNLQQQQQQPQQHQRQQSEDQLLMLRLKMIRESVNDRLAKITSSIERQKITRI</sequence>
<organism evidence="2">
    <name type="scientific">Sarcoptes scabiei</name>
    <name type="common">Itch mite</name>
    <name type="synonym">Acarus scabiei</name>
    <dbReference type="NCBI Taxonomy" id="52283"/>
    <lineage>
        <taxon>Eukaryota</taxon>
        <taxon>Metazoa</taxon>
        <taxon>Ecdysozoa</taxon>
        <taxon>Arthropoda</taxon>
        <taxon>Chelicerata</taxon>
        <taxon>Arachnida</taxon>
        <taxon>Acari</taxon>
        <taxon>Acariformes</taxon>
        <taxon>Sarcoptiformes</taxon>
        <taxon>Astigmata</taxon>
        <taxon>Psoroptidia</taxon>
        <taxon>Sarcoptoidea</taxon>
        <taxon>Sarcoptidae</taxon>
        <taxon>Sarcoptinae</taxon>
        <taxon>Sarcoptes</taxon>
    </lineage>
</organism>
<feature type="compositionally biased region" description="Low complexity" evidence="1">
    <location>
        <begin position="122"/>
        <end position="131"/>
    </location>
</feature>
<evidence type="ECO:0000256" key="1">
    <source>
        <dbReference type="SAM" id="MobiDB-lite"/>
    </source>
</evidence>
<feature type="compositionally biased region" description="Basic and acidic residues" evidence="1">
    <location>
        <begin position="1"/>
        <end position="11"/>
    </location>
</feature>
<feature type="region of interest" description="Disordered" evidence="1">
    <location>
        <begin position="46"/>
        <end position="95"/>
    </location>
</feature>
<reference evidence="3" key="3">
    <citation type="submission" date="2022-06" db="UniProtKB">
        <authorList>
            <consortium name="EnsemblMetazoa"/>
        </authorList>
    </citation>
    <scope>IDENTIFICATION</scope>
</reference>
<accession>A0A834RIB6</accession>
<feature type="region of interest" description="Disordered" evidence="1">
    <location>
        <begin position="1"/>
        <end position="33"/>
    </location>
</feature>
<dbReference type="AlphaFoldDB" id="A0A834RIB6"/>
<evidence type="ECO:0000313" key="4">
    <source>
        <dbReference type="Proteomes" id="UP000070412"/>
    </source>
</evidence>
<name>A0A834RIB6_SARSC</name>
<feature type="region of interest" description="Disordered" evidence="1">
    <location>
        <begin position="115"/>
        <end position="139"/>
    </location>
</feature>
<evidence type="ECO:0000313" key="2">
    <source>
        <dbReference type="EMBL" id="KAF7496581.1"/>
    </source>
</evidence>
<feature type="compositionally biased region" description="Polar residues" evidence="1">
    <location>
        <begin position="46"/>
        <end position="60"/>
    </location>
</feature>
<dbReference type="EMBL" id="WVUK01000004">
    <property type="protein sequence ID" value="KAF7496581.1"/>
    <property type="molecule type" value="Genomic_DNA"/>
</dbReference>
<keyword evidence="4" id="KW-1185">Reference proteome</keyword>